<dbReference type="Pfam" id="PF05592">
    <property type="entry name" value="Bac_rhamnosid"/>
    <property type="match status" value="1"/>
</dbReference>
<evidence type="ECO:0000259" key="6">
    <source>
        <dbReference type="Pfam" id="PF17389"/>
    </source>
</evidence>
<dbReference type="EC" id="3.2.1.40" evidence="2"/>
<dbReference type="GO" id="GO:0005975">
    <property type="term" value="P:carbohydrate metabolic process"/>
    <property type="evidence" value="ECO:0007669"/>
    <property type="project" value="InterPro"/>
</dbReference>
<evidence type="ECO:0000259" key="4">
    <source>
        <dbReference type="Pfam" id="PF05592"/>
    </source>
</evidence>
<feature type="domain" description="Alpha-L-rhamnosidase C-terminal" evidence="7">
    <location>
        <begin position="639"/>
        <end position="716"/>
    </location>
</feature>
<dbReference type="EMBL" id="BK016220">
    <property type="protein sequence ID" value="DAG02946.1"/>
    <property type="molecule type" value="Genomic_DNA"/>
</dbReference>
<dbReference type="InterPro" id="IPR035398">
    <property type="entry name" value="Bac_rhamnosid_C"/>
</dbReference>
<dbReference type="InterPro" id="IPR008928">
    <property type="entry name" value="6-hairpin_glycosidase_sf"/>
</dbReference>
<feature type="domain" description="Bacterial alpha-L-rhamnosidase N-terminal" evidence="5">
    <location>
        <begin position="30"/>
        <end position="157"/>
    </location>
</feature>
<dbReference type="InterPro" id="IPR012341">
    <property type="entry name" value="6hp_glycosidase-like_sf"/>
</dbReference>
<dbReference type="PANTHER" id="PTHR33307:SF6">
    <property type="entry name" value="ALPHA-RHAMNOSIDASE (EUROFUNG)-RELATED"/>
    <property type="match status" value="1"/>
</dbReference>
<feature type="domain" description="Alpha-L-rhamnosidase concanavalin-like" evidence="4">
    <location>
        <begin position="197"/>
        <end position="296"/>
    </location>
</feature>
<dbReference type="InterPro" id="IPR016007">
    <property type="entry name" value="Alpha_rhamnosid"/>
</dbReference>
<dbReference type="InterPro" id="IPR035396">
    <property type="entry name" value="Bac_rhamnosid6H"/>
</dbReference>
<evidence type="ECO:0000259" key="5">
    <source>
        <dbReference type="Pfam" id="PF08531"/>
    </source>
</evidence>
<dbReference type="Gene3D" id="2.60.120.260">
    <property type="entry name" value="Galactose-binding domain-like"/>
    <property type="match status" value="2"/>
</dbReference>
<evidence type="ECO:0000313" key="8">
    <source>
        <dbReference type="EMBL" id="DAG02946.1"/>
    </source>
</evidence>
<dbReference type="Gene3D" id="1.50.10.10">
    <property type="match status" value="1"/>
</dbReference>
<accession>A0A8S5V860</accession>
<name>A0A8S5V860_9CAUD</name>
<evidence type="ECO:0000259" key="7">
    <source>
        <dbReference type="Pfam" id="PF17390"/>
    </source>
</evidence>
<dbReference type="PIRSF" id="PIRSF010631">
    <property type="entry name" value="A-rhamnsds"/>
    <property type="match status" value="1"/>
</dbReference>
<reference evidence="8" key="1">
    <citation type="journal article" date="2021" name="Proc. Natl. Acad. Sci. U.S.A.">
        <title>A Catalog of Tens of Thousands of Viruses from Human Metagenomes Reveals Hidden Associations with Chronic Diseases.</title>
        <authorList>
            <person name="Tisza M.J."/>
            <person name="Buck C.B."/>
        </authorList>
    </citation>
    <scope>NUCLEOTIDE SEQUENCE</scope>
    <source>
        <strain evidence="8">CtDzM5</strain>
    </source>
</reference>
<keyword evidence="8" id="KW-0326">Glycosidase</keyword>
<dbReference type="Pfam" id="PF17390">
    <property type="entry name" value="Bac_rhamnosid_C"/>
    <property type="match status" value="1"/>
</dbReference>
<organism evidence="8">
    <name type="scientific">Myoviridae sp. ctDzM5</name>
    <dbReference type="NCBI Taxonomy" id="2825058"/>
    <lineage>
        <taxon>Viruses</taxon>
        <taxon>Duplodnaviria</taxon>
        <taxon>Heunggongvirae</taxon>
        <taxon>Uroviricota</taxon>
        <taxon>Caudoviricetes</taxon>
    </lineage>
</organism>
<keyword evidence="3" id="KW-0378">Hydrolase</keyword>
<dbReference type="GO" id="GO:0030596">
    <property type="term" value="F:alpha-L-rhamnosidase activity"/>
    <property type="evidence" value="ECO:0007669"/>
    <property type="project" value="UniProtKB-EC"/>
</dbReference>
<sequence>MLERSEWIKGCEKNLRGGTVYLKNFRCAAKAEKAILKITALGVYEAKLNGERVGDFILAPGWTSYLNRLQVQSYDVTNLLKTENSLEVTVGQGWRAIANKRDGSDFLGYRDTALIAELTIVYADGRTESIVTDSSWTARESKLRYTNIYDGDIYDATFKAGSARHCICVDLEKDMLIPQEGEKIVEQERMPALQIIKTPAGETVIDFGQNMTGYVEFRIKGTPGAQATISHGETLDRDGNFYNANYRSADAQIKFICDGEEHIYISALTFFGFRYIRLENWPDEIKKDNFTAVVVHSDIRRTGYFECSDETVNKLFKNIIWGQKSNFLDVPTDCPQRDERLGWTGDAQVFVRTASLNFDVKRFFKKWLHDLAADQGRDGCVPHVVPNIFDDMGGSSAWSDAAVICPWEIYRTYGDKAVLEEQFDSMKAWIDWMRERSENGRRSGGSHFGDWLGLDSTEGSYKGSTPDDLIATAYYKYSTELFIKAAHALGRDVSEYENIPAEAAAAFRREYMENGRVKNATQTACVLALYFDITDDRAATAAQLNELVKRAGHLETGFVGTPYLLHALSDNGYAETAYDLLLRREYPSWLYPISKGATTVWEHWDGIKPDGTMWSTDMNSFNHYAYGAVADWMYGAAAGINSDPDRPGFEHIIFRPVTDRRLDFVKASIDTRRGTVASEWRRENGRIKYIFTVPEGCGASVIIGGEKHEVGVGTHEFLE</sequence>
<comment type="catalytic activity">
    <reaction evidence="1">
        <text>Hydrolysis of terminal non-reducing alpha-L-rhamnose residues in alpha-L-rhamnosides.</text>
        <dbReference type="EC" id="3.2.1.40"/>
    </reaction>
</comment>
<dbReference type="SUPFAM" id="SSF48208">
    <property type="entry name" value="Six-hairpin glycosidases"/>
    <property type="match status" value="1"/>
</dbReference>
<dbReference type="InterPro" id="IPR013737">
    <property type="entry name" value="Bac_rhamnosid_N"/>
</dbReference>
<dbReference type="Gene3D" id="2.60.420.10">
    <property type="entry name" value="Maltose phosphorylase, domain 3"/>
    <property type="match status" value="1"/>
</dbReference>
<dbReference type="Pfam" id="PF17389">
    <property type="entry name" value="Bac_rhamnosid6H"/>
    <property type="match status" value="1"/>
</dbReference>
<evidence type="ECO:0000256" key="3">
    <source>
        <dbReference type="ARBA" id="ARBA00022801"/>
    </source>
</evidence>
<protein>
    <recommendedName>
        <fullName evidence="2">alpha-L-rhamnosidase</fullName>
        <ecNumber evidence="2">3.2.1.40</ecNumber>
    </recommendedName>
</protein>
<dbReference type="Pfam" id="PF08531">
    <property type="entry name" value="Bac_rhamnosid_N"/>
    <property type="match status" value="1"/>
</dbReference>
<evidence type="ECO:0000256" key="2">
    <source>
        <dbReference type="ARBA" id="ARBA00012652"/>
    </source>
</evidence>
<dbReference type="PANTHER" id="PTHR33307">
    <property type="entry name" value="ALPHA-RHAMNOSIDASE (EUROFUNG)"/>
    <property type="match status" value="1"/>
</dbReference>
<evidence type="ECO:0000256" key="1">
    <source>
        <dbReference type="ARBA" id="ARBA00001445"/>
    </source>
</evidence>
<feature type="domain" description="Alpha-L-rhamnosidase six-hairpin glycosidase" evidence="6">
    <location>
        <begin position="300"/>
        <end position="635"/>
    </location>
</feature>
<proteinExistence type="predicted"/>
<dbReference type="InterPro" id="IPR008902">
    <property type="entry name" value="Rhamnosid_concanavalin"/>
</dbReference>